<protein>
    <submittedName>
        <fullName evidence="3">SP-containing protein</fullName>
    </submittedName>
</protein>
<dbReference type="EMBL" id="CP142734">
    <property type="protein sequence ID" value="WUR04495.1"/>
    <property type="molecule type" value="Genomic_DNA"/>
</dbReference>
<sequence>MVLDLLFCIIFANCSLYFFVKHEDNHTCDVYVGVSSKADKIANYNFFIFTEVLNTWITNIKDDNLKSKFECTINKGLPLNLIDKKDYEKTRKLALETKEETYRSDFINSVRYYKAQFNIHDFKCFYFDVIFTEKENASISWAHSQIYYCENGIFFKKLDFWGKKSLDVSGKILDLFVKCPKFFFQENNIYNFDDVLSETSELETKILKDKNLNIGFIEQTTNEDLKDASRKCDFKLHSKNNNTRQQKNDDNFISDNVFIKQETNNVINLKNAKSYPYRYSSEYFTKFTSESVLGNFLYVIVLFYPAFLSGLYSTGI</sequence>
<accession>A0AAX4JER7</accession>
<keyword evidence="4" id="KW-1185">Reference proteome</keyword>
<dbReference type="Proteomes" id="UP001334084">
    <property type="component" value="Chromosome 9"/>
</dbReference>
<evidence type="ECO:0000313" key="4">
    <source>
        <dbReference type="Proteomes" id="UP001334084"/>
    </source>
</evidence>
<dbReference type="KEGG" id="vnx:VNE69_09050"/>
<keyword evidence="1" id="KW-1133">Transmembrane helix</keyword>
<evidence type="ECO:0000256" key="1">
    <source>
        <dbReference type="SAM" id="Phobius"/>
    </source>
</evidence>
<feature type="chain" id="PRO_5044016519" evidence="2">
    <location>
        <begin position="23"/>
        <end position="316"/>
    </location>
</feature>
<evidence type="ECO:0000313" key="3">
    <source>
        <dbReference type="EMBL" id="WUR04495.1"/>
    </source>
</evidence>
<feature type="signal peptide" evidence="2">
    <location>
        <begin position="1"/>
        <end position="22"/>
    </location>
</feature>
<feature type="transmembrane region" description="Helical" evidence="1">
    <location>
        <begin position="292"/>
        <end position="312"/>
    </location>
</feature>
<dbReference type="GeneID" id="90542329"/>
<keyword evidence="1" id="KW-0812">Transmembrane</keyword>
<keyword evidence="2" id="KW-0732">Signal</keyword>
<organism evidence="3 4">
    <name type="scientific">Vairimorpha necatrix</name>
    <dbReference type="NCBI Taxonomy" id="6039"/>
    <lineage>
        <taxon>Eukaryota</taxon>
        <taxon>Fungi</taxon>
        <taxon>Fungi incertae sedis</taxon>
        <taxon>Microsporidia</taxon>
        <taxon>Nosematidae</taxon>
        <taxon>Vairimorpha</taxon>
    </lineage>
</organism>
<reference evidence="3" key="1">
    <citation type="journal article" date="2024" name="BMC Genomics">
        <title>Functional annotation of a divergent genome using sequence and structure-based similarity.</title>
        <authorList>
            <person name="Svedberg D."/>
            <person name="Winiger R.R."/>
            <person name="Berg A."/>
            <person name="Sharma H."/>
            <person name="Tellgren-Roth C."/>
            <person name="Debrunner-Vossbrinck B.A."/>
            <person name="Vossbrinck C.R."/>
            <person name="Barandun J."/>
        </authorList>
    </citation>
    <scope>NUCLEOTIDE SEQUENCE</scope>
    <source>
        <strain evidence="3">Illinois isolate</strain>
    </source>
</reference>
<name>A0AAX4JER7_9MICR</name>
<evidence type="ECO:0000256" key="2">
    <source>
        <dbReference type="SAM" id="SignalP"/>
    </source>
</evidence>
<proteinExistence type="predicted"/>
<keyword evidence="1" id="KW-0472">Membrane</keyword>
<dbReference type="AlphaFoldDB" id="A0AAX4JER7"/>
<gene>
    <name evidence="3" type="ORF">VNE69_09050</name>
</gene>
<dbReference type="RefSeq" id="XP_065330640.1">
    <property type="nucleotide sequence ID" value="XM_065474568.1"/>
</dbReference>